<keyword evidence="1" id="KW-1185">Reference proteome</keyword>
<reference evidence="2" key="1">
    <citation type="submission" date="2022-11" db="UniProtKB">
        <authorList>
            <consortium name="WormBaseParasite"/>
        </authorList>
    </citation>
    <scope>IDENTIFICATION</scope>
</reference>
<protein>
    <submittedName>
        <fullName evidence="2">Uncharacterized protein</fullName>
    </submittedName>
</protein>
<dbReference type="WBParaSite" id="PDA_v2.g4881.t1">
    <property type="protein sequence ID" value="PDA_v2.g4881.t1"/>
    <property type="gene ID" value="PDA_v2.g4881"/>
</dbReference>
<evidence type="ECO:0000313" key="2">
    <source>
        <dbReference type="WBParaSite" id="PDA_v2.g4881.t1"/>
    </source>
</evidence>
<accession>A0A914QME0</accession>
<name>A0A914QME0_9BILA</name>
<dbReference type="Gene3D" id="2.40.40.20">
    <property type="match status" value="1"/>
</dbReference>
<dbReference type="Proteomes" id="UP000887578">
    <property type="component" value="Unplaced"/>
</dbReference>
<organism evidence="1 2">
    <name type="scientific">Panagrolaimus davidi</name>
    <dbReference type="NCBI Taxonomy" id="227884"/>
    <lineage>
        <taxon>Eukaryota</taxon>
        <taxon>Metazoa</taxon>
        <taxon>Ecdysozoa</taxon>
        <taxon>Nematoda</taxon>
        <taxon>Chromadorea</taxon>
        <taxon>Rhabditida</taxon>
        <taxon>Tylenchina</taxon>
        <taxon>Panagrolaimomorpha</taxon>
        <taxon>Panagrolaimoidea</taxon>
        <taxon>Panagrolaimidae</taxon>
        <taxon>Panagrolaimus</taxon>
    </lineage>
</organism>
<evidence type="ECO:0000313" key="1">
    <source>
        <dbReference type="Proteomes" id="UP000887578"/>
    </source>
</evidence>
<sequence>MNTSDMLEKAKSYGNQMIHTMLHVQTADNISDSMTAIVSTKTFSSLFPNNSDNYVLLIGRTRKATLCKLELNETYPERLIGLNKDAQCNLNVTNQHDVRVQHINKLEDIQKIVIAPVLGSPLSNDA</sequence>
<dbReference type="InterPro" id="IPR009010">
    <property type="entry name" value="Asp_de-COase-like_dom_sf"/>
</dbReference>
<dbReference type="AlphaFoldDB" id="A0A914QME0"/>
<dbReference type="SUPFAM" id="SSF50692">
    <property type="entry name" value="ADC-like"/>
    <property type="match status" value="1"/>
</dbReference>
<proteinExistence type="predicted"/>